<accession>A0A552U722</accession>
<keyword evidence="5" id="KW-1185">Reference proteome</keyword>
<reference evidence="4 5" key="1">
    <citation type="submission" date="2019-07" db="EMBL/GenBank/DDBJ databases">
        <title>Novel species isolated from glacier.</title>
        <authorList>
            <person name="Liu Q."/>
            <person name="Xin Y.-H."/>
        </authorList>
    </citation>
    <scope>NUCLEOTIDE SEQUENCE [LARGE SCALE GENOMIC DNA]</scope>
    <source>
        <strain evidence="4 5">LB1R16</strain>
    </source>
</reference>
<dbReference type="PANTHER" id="PTHR21013">
    <property type="entry name" value="ATP SYNTHASE MITOCHONDRIAL F1 COMPLEX ASSEMBLY FACTOR 2/ATP12 PROTEIN, MITOCHONDRIAL PRECURSOR"/>
    <property type="match status" value="1"/>
</dbReference>
<evidence type="ECO:0000256" key="2">
    <source>
        <dbReference type="ARBA" id="ARBA00022946"/>
    </source>
</evidence>
<dbReference type="EMBL" id="VJWA01000002">
    <property type="protein sequence ID" value="TRW14017.1"/>
    <property type="molecule type" value="Genomic_DNA"/>
</dbReference>
<dbReference type="InterPro" id="IPR042272">
    <property type="entry name" value="ATP12_ATP_synth-F1-assembly_N"/>
</dbReference>
<evidence type="ECO:0000256" key="1">
    <source>
        <dbReference type="ARBA" id="ARBA00008231"/>
    </source>
</evidence>
<dbReference type="Gene3D" id="1.10.3580.10">
    <property type="entry name" value="ATP12 ATPase"/>
    <property type="match status" value="1"/>
</dbReference>
<evidence type="ECO:0000313" key="5">
    <source>
        <dbReference type="Proteomes" id="UP000317894"/>
    </source>
</evidence>
<keyword evidence="2" id="KW-0809">Transit peptide</keyword>
<evidence type="ECO:0000313" key="4">
    <source>
        <dbReference type="EMBL" id="TRW14017.1"/>
    </source>
</evidence>
<dbReference type="RefSeq" id="WP_144237223.1">
    <property type="nucleotide sequence ID" value="NZ_VJWA01000002.1"/>
</dbReference>
<dbReference type="SUPFAM" id="SSF160909">
    <property type="entry name" value="ATP12-like"/>
    <property type="match status" value="1"/>
</dbReference>
<dbReference type="PANTHER" id="PTHR21013:SF10">
    <property type="entry name" value="ATP SYNTHASE MITOCHONDRIAL F1 COMPLEX ASSEMBLY FACTOR 2"/>
    <property type="match status" value="1"/>
</dbReference>
<protein>
    <submittedName>
        <fullName evidence="4">ATPase</fullName>
    </submittedName>
</protein>
<dbReference type="GO" id="GO:0043461">
    <property type="term" value="P:proton-transporting ATP synthase complex assembly"/>
    <property type="evidence" value="ECO:0007669"/>
    <property type="project" value="InterPro"/>
</dbReference>
<keyword evidence="3" id="KW-0143">Chaperone</keyword>
<dbReference type="Proteomes" id="UP000317894">
    <property type="component" value="Unassembled WGS sequence"/>
</dbReference>
<dbReference type="InterPro" id="IPR011419">
    <property type="entry name" value="ATP12_ATP_synth-F1-assembly"/>
</dbReference>
<sequence>MRRFYKDAAALAGDGGWSIALDGRAVRTPARAPLLLPTEALAQAVAGEWAAQGEEIKPLTMPLTGLSNAAIDRVAPDRATFAAGLAAYAETELLAYRADYPPALIARQAAEWDPLLAWARTRYDVAFTVTTGIVHVAQPPATLARIAAAFAALDAFRLAALNQAVTITGSAVIAMALNEGQIDAASAYAVGHLDELWQAEQWGSDPLAEAPRAERQANLAAAARLLELL</sequence>
<name>A0A552U722_9SPHN</name>
<comment type="similarity">
    <text evidence="1">Belongs to the ATP12 family.</text>
</comment>
<proteinExistence type="inferred from homology"/>
<dbReference type="InterPro" id="IPR023335">
    <property type="entry name" value="ATP12_ortho_dom_sf"/>
</dbReference>
<dbReference type="OrthoDB" id="9797825at2"/>
<evidence type="ECO:0000256" key="3">
    <source>
        <dbReference type="ARBA" id="ARBA00023186"/>
    </source>
</evidence>
<dbReference type="Pfam" id="PF07542">
    <property type="entry name" value="ATP12"/>
    <property type="match status" value="1"/>
</dbReference>
<dbReference type="Gene3D" id="3.30.2180.10">
    <property type="entry name" value="ATP12-like"/>
    <property type="match status" value="1"/>
</dbReference>
<dbReference type="AlphaFoldDB" id="A0A552U722"/>
<organism evidence="4 5">
    <name type="scientific">Glacieibacterium frigidum</name>
    <dbReference type="NCBI Taxonomy" id="2593303"/>
    <lineage>
        <taxon>Bacteria</taxon>
        <taxon>Pseudomonadati</taxon>
        <taxon>Pseudomonadota</taxon>
        <taxon>Alphaproteobacteria</taxon>
        <taxon>Sphingomonadales</taxon>
        <taxon>Sphingosinicellaceae</taxon>
        <taxon>Glacieibacterium</taxon>
    </lineage>
</organism>
<gene>
    <name evidence="4" type="ORF">FMM06_09765</name>
</gene>
<comment type="caution">
    <text evidence="4">The sequence shown here is derived from an EMBL/GenBank/DDBJ whole genome shotgun (WGS) entry which is preliminary data.</text>
</comment>